<evidence type="ECO:0000256" key="1">
    <source>
        <dbReference type="ARBA" id="ARBA00010838"/>
    </source>
</evidence>
<organism evidence="9 10">
    <name type="scientific">Pseudarthrobacter oxydans</name>
    <name type="common">Arthrobacter oxydans</name>
    <dbReference type="NCBI Taxonomy" id="1671"/>
    <lineage>
        <taxon>Bacteria</taxon>
        <taxon>Bacillati</taxon>
        <taxon>Actinomycetota</taxon>
        <taxon>Actinomycetes</taxon>
        <taxon>Micrococcales</taxon>
        <taxon>Micrococcaceae</taxon>
        <taxon>Pseudarthrobacter</taxon>
    </lineage>
</organism>
<dbReference type="AlphaFoldDB" id="A0AAW8NGW5"/>
<name>A0AAW8NGW5_PSEOX</name>
<dbReference type="GeneID" id="97423770"/>
<evidence type="ECO:0000256" key="3">
    <source>
        <dbReference type="ARBA" id="ARBA00022801"/>
    </source>
</evidence>
<gene>
    <name evidence="9" type="ORF">J2X12_003309</name>
</gene>
<dbReference type="InterPro" id="IPR033132">
    <property type="entry name" value="GH_1_N_CS"/>
</dbReference>
<protein>
    <recommendedName>
        <fullName evidence="2">beta-glucosidase</fullName>
        <ecNumber evidence="2">3.2.1.21</ecNumber>
    </recommendedName>
</protein>
<evidence type="ECO:0000256" key="5">
    <source>
        <dbReference type="PROSITE-ProRule" id="PRU10055"/>
    </source>
</evidence>
<dbReference type="InterPro" id="IPR001360">
    <property type="entry name" value="Glyco_hydro_1"/>
</dbReference>
<evidence type="ECO:0000256" key="7">
    <source>
        <dbReference type="RuleBase" id="RU004468"/>
    </source>
</evidence>
<evidence type="ECO:0000256" key="8">
    <source>
        <dbReference type="SAM" id="MobiDB-lite"/>
    </source>
</evidence>
<dbReference type="InterPro" id="IPR017853">
    <property type="entry name" value="GH"/>
</dbReference>
<evidence type="ECO:0000256" key="2">
    <source>
        <dbReference type="ARBA" id="ARBA00012744"/>
    </source>
</evidence>
<dbReference type="PANTHER" id="PTHR10353:SF36">
    <property type="entry name" value="LP05116P"/>
    <property type="match status" value="1"/>
</dbReference>
<dbReference type="EC" id="3.2.1.21" evidence="2"/>
<dbReference type="GO" id="GO:0016052">
    <property type="term" value="P:carbohydrate catabolic process"/>
    <property type="evidence" value="ECO:0007669"/>
    <property type="project" value="TreeGrafter"/>
</dbReference>
<feature type="region of interest" description="Disordered" evidence="8">
    <location>
        <begin position="303"/>
        <end position="329"/>
    </location>
</feature>
<dbReference type="GO" id="GO:0008422">
    <property type="term" value="F:beta-glucosidase activity"/>
    <property type="evidence" value="ECO:0007669"/>
    <property type="project" value="UniProtKB-EC"/>
</dbReference>
<dbReference type="Gene3D" id="3.20.20.80">
    <property type="entry name" value="Glycosidases"/>
    <property type="match status" value="1"/>
</dbReference>
<comment type="similarity">
    <text evidence="1 6">Belongs to the glycosyl hydrolase 1 family.</text>
</comment>
<dbReference type="PRINTS" id="PR00131">
    <property type="entry name" value="GLHYDRLASE1"/>
</dbReference>
<evidence type="ECO:0000256" key="4">
    <source>
        <dbReference type="ARBA" id="ARBA00023295"/>
    </source>
</evidence>
<accession>A0AAW8NGW5</accession>
<comment type="caution">
    <text evidence="9">The sequence shown here is derived from an EMBL/GenBank/DDBJ whole genome shotgun (WGS) entry which is preliminary data.</text>
</comment>
<evidence type="ECO:0000313" key="10">
    <source>
        <dbReference type="Proteomes" id="UP001262032"/>
    </source>
</evidence>
<dbReference type="PANTHER" id="PTHR10353">
    <property type="entry name" value="GLYCOSYL HYDROLASE"/>
    <property type="match status" value="1"/>
</dbReference>
<keyword evidence="4 7" id="KW-0326">Glycosidase</keyword>
<dbReference type="PROSITE" id="PS00572">
    <property type="entry name" value="GLYCOSYL_HYDROL_F1_1"/>
    <property type="match status" value="1"/>
</dbReference>
<feature type="active site" description="Nucleophile" evidence="5">
    <location>
        <position position="383"/>
    </location>
</feature>
<evidence type="ECO:0000256" key="6">
    <source>
        <dbReference type="RuleBase" id="RU003690"/>
    </source>
</evidence>
<evidence type="ECO:0000313" key="9">
    <source>
        <dbReference type="EMBL" id="MDR7165263.1"/>
    </source>
</evidence>
<proteinExistence type="inferred from homology"/>
<dbReference type="FunFam" id="3.20.20.80:FF:000004">
    <property type="entry name" value="Beta-glucosidase 6-phospho-beta-glucosidase"/>
    <property type="match status" value="1"/>
</dbReference>
<dbReference type="EMBL" id="JAVDWN010000013">
    <property type="protein sequence ID" value="MDR7165263.1"/>
    <property type="molecule type" value="Genomic_DNA"/>
</dbReference>
<dbReference type="Proteomes" id="UP001262032">
    <property type="component" value="Unassembled WGS sequence"/>
</dbReference>
<dbReference type="SUPFAM" id="SSF51445">
    <property type="entry name" value="(Trans)glycosidases"/>
    <property type="match status" value="1"/>
</dbReference>
<dbReference type="InterPro" id="IPR018120">
    <property type="entry name" value="Glyco_hydro_1_AS"/>
</dbReference>
<dbReference type="PROSITE" id="PS00653">
    <property type="entry name" value="GLYCOSYL_HYDROL_F1_2"/>
    <property type="match status" value="1"/>
</dbReference>
<dbReference type="GO" id="GO:0005829">
    <property type="term" value="C:cytosol"/>
    <property type="evidence" value="ECO:0007669"/>
    <property type="project" value="TreeGrafter"/>
</dbReference>
<dbReference type="RefSeq" id="WP_310113521.1">
    <property type="nucleotide sequence ID" value="NZ_JAVDTN010000013.1"/>
</dbReference>
<reference evidence="9" key="1">
    <citation type="submission" date="2023-07" db="EMBL/GenBank/DDBJ databases">
        <title>Sorghum-associated microbial communities from plants grown in Nebraska, USA.</title>
        <authorList>
            <person name="Schachtman D."/>
        </authorList>
    </citation>
    <scope>NUCLEOTIDE SEQUENCE</scope>
    <source>
        <strain evidence="9">BE261</strain>
    </source>
</reference>
<sequence>MSSTQLPFPEGFLWGAATAAYQIEGAAHTGGRQDSIWDVFSRLPGAVADGHNGDVACDHYRRYKQDVALMDRLHMKAYRFSTSWARCMPDGVTPNPEGIAFYSRLVDELLAAGITPWLTLYHWDLPQALEDKGGWANRDTAYRFAEYAALMHGVLGDRVRIWTTLNEPWCSAFLGYAAGVHAPGRQDPRAALSAAHHLLLGHGLAARALRREDPDASVGITLNLTVPDPRDPGSEGDRDAARRIDGQFNRIFLDPLFRGEYPADLLADVAHLGMADLVQDGDLEIISTPLDLLGVNYYHGESLTKDPAGPGEQAGQETTSAPGQAARPVSSPFVAADGARSAPRGLPVTGMGWEVQPEGLRRLLNRLQGEYTGPAGIPIYITENGAAYDDVPDEAGFVDDQDRLGFFAAHLQAVHGAIADGVDVRGYLAWSLLDNFEWSFGYHQRFGLVRVDYATQERIPKASAWWYSAVAAANAIPAGTHPVLPSEPGVVLSV</sequence>
<dbReference type="Pfam" id="PF00232">
    <property type="entry name" value="Glyco_hydro_1"/>
    <property type="match status" value="1"/>
</dbReference>
<keyword evidence="3 7" id="KW-0378">Hydrolase</keyword>